<comment type="caution">
    <text evidence="5">The sequence shown here is derived from an EMBL/GenBank/DDBJ whole genome shotgun (WGS) entry which is preliminary data.</text>
</comment>
<evidence type="ECO:0000256" key="4">
    <source>
        <dbReference type="SAM" id="MobiDB-lite"/>
    </source>
</evidence>
<evidence type="ECO:0000313" key="6">
    <source>
        <dbReference type="Proteomes" id="UP001498771"/>
    </source>
</evidence>
<name>A0ABR1FBP3_9ASCO</name>
<reference evidence="5 6" key="1">
    <citation type="submission" date="2024-03" db="EMBL/GenBank/DDBJ databases">
        <title>Genome-scale model development and genomic sequencing of the oleaginous clade Lipomyces.</title>
        <authorList>
            <consortium name="Lawrence Berkeley National Laboratory"/>
            <person name="Czajka J.J."/>
            <person name="Han Y."/>
            <person name="Kim J."/>
            <person name="Mondo S.J."/>
            <person name="Hofstad B.A."/>
            <person name="Robles A."/>
            <person name="Haridas S."/>
            <person name="Riley R."/>
            <person name="LaButti K."/>
            <person name="Pangilinan J."/>
            <person name="Andreopoulos W."/>
            <person name="Lipzen A."/>
            <person name="Yan J."/>
            <person name="Wang M."/>
            <person name="Ng V."/>
            <person name="Grigoriev I.V."/>
            <person name="Spatafora J.W."/>
            <person name="Magnuson J.K."/>
            <person name="Baker S.E."/>
            <person name="Pomraning K.R."/>
        </authorList>
    </citation>
    <scope>NUCLEOTIDE SEQUENCE [LARGE SCALE GENOMIC DNA]</scope>
    <source>
        <strain evidence="5 6">Phaff 52-87</strain>
    </source>
</reference>
<comment type="subcellular location">
    <subcellularLocation>
        <location evidence="3">Nucleus</location>
    </subcellularLocation>
</comment>
<dbReference type="EMBL" id="JBBJBU010000001">
    <property type="protein sequence ID" value="KAK7207275.1"/>
    <property type="molecule type" value="Genomic_DNA"/>
</dbReference>
<dbReference type="RefSeq" id="XP_064770308.1">
    <property type="nucleotide sequence ID" value="XM_064915446.1"/>
</dbReference>
<comment type="function">
    <text evidence="3">Involved in nuclear export, actin cytoskeleton organization and vesicular transport.</text>
</comment>
<dbReference type="PANTHER" id="PTHR13261">
    <property type="entry name" value="BRCA2 AND CDKN1A INTERACTING PROTEIN"/>
    <property type="match status" value="1"/>
</dbReference>
<protein>
    <recommendedName>
        <fullName evidence="2 3">Protein BCP1</fullName>
    </recommendedName>
</protein>
<gene>
    <name evidence="5" type="ORF">BZA70DRAFT_8259</name>
</gene>
<evidence type="ECO:0000256" key="3">
    <source>
        <dbReference type="PIRNR" id="PIRNR028983"/>
    </source>
</evidence>
<keyword evidence="3" id="KW-0653">Protein transport</keyword>
<dbReference type="Proteomes" id="UP001498771">
    <property type="component" value="Unassembled WGS sequence"/>
</dbReference>
<feature type="region of interest" description="Disordered" evidence="4">
    <location>
        <begin position="1"/>
        <end position="25"/>
    </location>
</feature>
<dbReference type="InterPro" id="IPR025602">
    <property type="entry name" value="BCP1_family"/>
</dbReference>
<evidence type="ECO:0000313" key="5">
    <source>
        <dbReference type="EMBL" id="KAK7207275.1"/>
    </source>
</evidence>
<dbReference type="PANTHER" id="PTHR13261:SF0">
    <property type="entry name" value="BRCA2 AND CDKN1A-INTERACTING PROTEIN"/>
    <property type="match status" value="1"/>
</dbReference>
<keyword evidence="3" id="KW-0539">Nucleus</keyword>
<accession>A0ABR1FBP3</accession>
<comment type="similarity">
    <text evidence="1 3">Belongs to the BCP1 family.</text>
</comment>
<keyword evidence="3" id="KW-0813">Transport</keyword>
<dbReference type="Pfam" id="PF13862">
    <property type="entry name" value="BCCIP"/>
    <property type="match status" value="1"/>
</dbReference>
<dbReference type="PIRSF" id="PIRSF028983">
    <property type="entry name" value="BCP1"/>
    <property type="match status" value="1"/>
</dbReference>
<evidence type="ECO:0000256" key="1">
    <source>
        <dbReference type="ARBA" id="ARBA00006781"/>
    </source>
</evidence>
<organism evidence="5 6">
    <name type="scientific">Myxozyma melibiosi</name>
    <dbReference type="NCBI Taxonomy" id="54550"/>
    <lineage>
        <taxon>Eukaryota</taxon>
        <taxon>Fungi</taxon>
        <taxon>Dikarya</taxon>
        <taxon>Ascomycota</taxon>
        <taxon>Saccharomycotina</taxon>
        <taxon>Lipomycetes</taxon>
        <taxon>Lipomycetales</taxon>
        <taxon>Lipomycetaceae</taxon>
        <taxon>Myxozyma</taxon>
    </lineage>
</organism>
<evidence type="ECO:0000256" key="2">
    <source>
        <dbReference type="ARBA" id="ARBA00014649"/>
    </source>
</evidence>
<proteinExistence type="inferred from homology"/>
<dbReference type="GeneID" id="90040958"/>
<feature type="compositionally biased region" description="Basic and acidic residues" evidence="4">
    <location>
        <begin position="1"/>
        <end position="16"/>
    </location>
</feature>
<sequence length="288" mass="32740">MAKRKDTAKDVEKVDNEGDDSSSDNEEIVNVDFDFFDFKPDIDFQAIKNLLRQTFDSDSTMFDLSALADLILSQSSLGSTIKCDGPESDPFAYLTVVNANVHRDHPALRQIIDYIISKSKKNEGTNLKLKELLADDAKTNTAILFSERLINMPTEVVPPMYNMLLDEMKKAVDNGEKYDFDYYIIVSKSFTEIESKIDEEDDRPKKKKKKAAQTSKEIFYFHAEDELFTKNAEQSMVYQFSNEAQEADSKRAFQDYGIAPQGQLMVIAKDKFASTVSEMLQMFAIPGQ</sequence>
<keyword evidence="6" id="KW-1185">Reference proteome</keyword>